<proteinExistence type="predicted"/>
<reference evidence="1 2" key="1">
    <citation type="submission" date="2024-02" db="EMBL/GenBank/DDBJ databases">
        <title>Seven novel Bacillus-like species.</title>
        <authorList>
            <person name="Liu G."/>
        </authorList>
    </citation>
    <scope>NUCLEOTIDE SEQUENCE [LARGE SCALE GENOMIC DNA]</scope>
    <source>
        <strain evidence="1 2">FJAT-53654</strain>
    </source>
</reference>
<evidence type="ECO:0000313" key="1">
    <source>
        <dbReference type="EMBL" id="WXB90427.1"/>
    </source>
</evidence>
<accession>A0ABZ2MZF7</accession>
<keyword evidence="2" id="KW-1185">Reference proteome</keyword>
<gene>
    <name evidence="1" type="ORF">WCV66_09595</name>
</gene>
<organism evidence="1 2">
    <name type="scientific">Metabacillus rhizosphaerae</name>
    <dbReference type="NCBI Taxonomy" id="3117747"/>
    <lineage>
        <taxon>Bacteria</taxon>
        <taxon>Bacillati</taxon>
        <taxon>Bacillota</taxon>
        <taxon>Bacilli</taxon>
        <taxon>Bacillales</taxon>
        <taxon>Bacillaceae</taxon>
        <taxon>Metabacillus</taxon>
    </lineage>
</organism>
<dbReference type="Proteomes" id="UP001368328">
    <property type="component" value="Chromosome"/>
</dbReference>
<name>A0ABZ2MZF7_9BACI</name>
<evidence type="ECO:0000313" key="2">
    <source>
        <dbReference type="Proteomes" id="UP001368328"/>
    </source>
</evidence>
<dbReference type="RefSeq" id="WP_338788813.1">
    <property type="nucleotide sequence ID" value="NZ_CP147403.1"/>
</dbReference>
<protein>
    <submittedName>
        <fullName evidence="1">Uncharacterized protein</fullName>
    </submittedName>
</protein>
<dbReference type="EMBL" id="CP147403">
    <property type="protein sequence ID" value="WXB90427.1"/>
    <property type="molecule type" value="Genomic_DNA"/>
</dbReference>
<sequence>MAMKRFEFKKAYEEIEVVGEVYRISLNDDDRKNYSDHLIGFYESLDKAQKVDPKTITRDDSLKLEEEIKQSTLKTLDIFFGEGSGEKLYEASGRQTDELFDFIYEVAEMIQARRQEKANRYLKKKKGK</sequence>